<feature type="transmembrane region" description="Helical" evidence="7">
    <location>
        <begin position="12"/>
        <end position="31"/>
    </location>
</feature>
<keyword evidence="6 7" id="KW-0472">Membrane</keyword>
<proteinExistence type="inferred from homology"/>
<keyword evidence="3" id="KW-1003">Cell membrane</keyword>
<evidence type="ECO:0000256" key="3">
    <source>
        <dbReference type="ARBA" id="ARBA00022475"/>
    </source>
</evidence>
<evidence type="ECO:0000256" key="7">
    <source>
        <dbReference type="SAM" id="Phobius"/>
    </source>
</evidence>
<evidence type="ECO:0000256" key="2">
    <source>
        <dbReference type="ARBA" id="ARBA00006679"/>
    </source>
</evidence>
<comment type="subcellular location">
    <subcellularLocation>
        <location evidence="1">Cell membrane</location>
        <topology evidence="1">Multi-pass membrane protein</topology>
    </subcellularLocation>
</comment>
<keyword evidence="9" id="KW-1185">Reference proteome</keyword>
<name>A0ABS4PC85_9GAMM</name>
<evidence type="ECO:0000256" key="5">
    <source>
        <dbReference type="ARBA" id="ARBA00022989"/>
    </source>
</evidence>
<accession>A0ABS4PC85</accession>
<dbReference type="Proteomes" id="UP001195624">
    <property type="component" value="Unassembled WGS sequence"/>
</dbReference>
<dbReference type="InterPro" id="IPR051907">
    <property type="entry name" value="DoxX-like_oxidoreductase"/>
</dbReference>
<dbReference type="InterPro" id="IPR032808">
    <property type="entry name" value="DoxX"/>
</dbReference>
<dbReference type="PANTHER" id="PTHR33452:SF1">
    <property type="entry name" value="INNER MEMBRANE PROTEIN YPHA-RELATED"/>
    <property type="match status" value="1"/>
</dbReference>
<comment type="caution">
    <text evidence="8">The sequence shown here is derived from an EMBL/GenBank/DDBJ whole genome shotgun (WGS) entry which is preliminary data.</text>
</comment>
<reference evidence="9" key="1">
    <citation type="submission" date="2023-07" db="EMBL/GenBank/DDBJ databases">
        <title>Genome mining of underrepresented organisms for secondary metabolites.</title>
        <authorList>
            <person name="D'Agostino P.M."/>
        </authorList>
    </citation>
    <scope>NUCLEOTIDE SEQUENCE [LARGE SCALE GENOMIC DNA]</scope>
    <source>
        <strain evidence="9">WS4403</strain>
    </source>
</reference>
<sequence length="135" mass="14319">MSDNRTTPYAALIMRLALGVLFLAHFGLKFFVFTPAGTAKFFASLGLPGGLAYITMAVELLGAIALILGIYTRIVAIVLIPILLGAIFTVHGPAGFFFTNTNGGWEFPAFWIIGLVVLALTGDGKYALKPTPVKG</sequence>
<keyword evidence="4 7" id="KW-0812">Transmembrane</keyword>
<keyword evidence="5 7" id="KW-1133">Transmembrane helix</keyword>
<evidence type="ECO:0000256" key="1">
    <source>
        <dbReference type="ARBA" id="ARBA00004651"/>
    </source>
</evidence>
<organism evidence="8 9">
    <name type="scientific">Winslowiella toletana</name>
    <dbReference type="NCBI Taxonomy" id="92490"/>
    <lineage>
        <taxon>Bacteria</taxon>
        <taxon>Pseudomonadati</taxon>
        <taxon>Pseudomonadota</taxon>
        <taxon>Gammaproteobacteria</taxon>
        <taxon>Enterobacterales</taxon>
        <taxon>Erwiniaceae</taxon>
        <taxon>Winslowiella</taxon>
    </lineage>
</organism>
<feature type="transmembrane region" description="Helical" evidence="7">
    <location>
        <begin position="78"/>
        <end position="98"/>
    </location>
</feature>
<feature type="transmembrane region" description="Helical" evidence="7">
    <location>
        <begin position="51"/>
        <end position="71"/>
    </location>
</feature>
<dbReference type="RefSeq" id="WP_017799325.1">
    <property type="nucleotide sequence ID" value="NZ_JAGGMQ010000001.1"/>
</dbReference>
<evidence type="ECO:0000313" key="9">
    <source>
        <dbReference type="Proteomes" id="UP001195624"/>
    </source>
</evidence>
<dbReference type="Pfam" id="PF07681">
    <property type="entry name" value="DoxX"/>
    <property type="match status" value="1"/>
</dbReference>
<dbReference type="EMBL" id="JAGGMQ010000001">
    <property type="protein sequence ID" value="MBP2170255.1"/>
    <property type="molecule type" value="Genomic_DNA"/>
</dbReference>
<gene>
    <name evidence="8" type="ORF">J2125_003447</name>
</gene>
<comment type="similarity">
    <text evidence="2">Belongs to the DoxX family.</text>
</comment>
<protein>
    <submittedName>
        <fullName evidence="8">Oxidoreductase</fullName>
    </submittedName>
</protein>
<evidence type="ECO:0000256" key="4">
    <source>
        <dbReference type="ARBA" id="ARBA00022692"/>
    </source>
</evidence>
<evidence type="ECO:0000256" key="6">
    <source>
        <dbReference type="ARBA" id="ARBA00023136"/>
    </source>
</evidence>
<dbReference type="PANTHER" id="PTHR33452">
    <property type="entry name" value="OXIDOREDUCTASE CATD-RELATED"/>
    <property type="match status" value="1"/>
</dbReference>
<evidence type="ECO:0000313" key="8">
    <source>
        <dbReference type="EMBL" id="MBP2170255.1"/>
    </source>
</evidence>